<dbReference type="STRING" id="105785.A0A2J7RHR2"/>
<name>A0A2J7RHR2_9NEOP</name>
<evidence type="ECO:0000313" key="7">
    <source>
        <dbReference type="EMBL" id="PNF40369.1"/>
    </source>
</evidence>
<evidence type="ECO:0000313" key="8">
    <source>
        <dbReference type="Proteomes" id="UP000235965"/>
    </source>
</evidence>
<accession>A0A2J7RHR2</accession>
<evidence type="ECO:0000256" key="6">
    <source>
        <dbReference type="RuleBase" id="RU365002"/>
    </source>
</evidence>
<comment type="function">
    <text evidence="6">Catalyzes the hydrolysis of queuosine 5'-phosphate, releasing the nucleobase queuine (q). Is required for salvage of queuine from exogenous queuosine (Q) that is imported and then converted to queuosine 5'-phosphate intracellularly.</text>
</comment>
<dbReference type="GO" id="GO:0016787">
    <property type="term" value="F:hydrolase activity"/>
    <property type="evidence" value="ECO:0007669"/>
    <property type="project" value="UniProtKB-KW"/>
</dbReference>
<organism evidence="7 8">
    <name type="scientific">Cryptotermes secundus</name>
    <dbReference type="NCBI Taxonomy" id="105785"/>
    <lineage>
        <taxon>Eukaryota</taxon>
        <taxon>Metazoa</taxon>
        <taxon>Ecdysozoa</taxon>
        <taxon>Arthropoda</taxon>
        <taxon>Hexapoda</taxon>
        <taxon>Insecta</taxon>
        <taxon>Pterygota</taxon>
        <taxon>Neoptera</taxon>
        <taxon>Polyneoptera</taxon>
        <taxon>Dictyoptera</taxon>
        <taxon>Blattodea</taxon>
        <taxon>Blattoidea</taxon>
        <taxon>Termitoidae</taxon>
        <taxon>Kalotermitidae</taxon>
        <taxon>Cryptotermitinae</taxon>
        <taxon>Cryptotermes</taxon>
    </lineage>
</organism>
<evidence type="ECO:0000256" key="2">
    <source>
        <dbReference type="ARBA" id="ARBA00035119"/>
    </source>
</evidence>
<dbReference type="EMBL" id="NEVH01003737">
    <property type="protein sequence ID" value="PNF40369.1"/>
    <property type="molecule type" value="Genomic_DNA"/>
</dbReference>
<dbReference type="AlphaFoldDB" id="A0A2J7RHR2"/>
<dbReference type="Proteomes" id="UP000235965">
    <property type="component" value="Unassembled WGS sequence"/>
</dbReference>
<protein>
    <recommendedName>
        <fullName evidence="3 6">Queuosine 5'-phosphate N-glycosylase/hydrolase</fullName>
        <ecNumber evidence="6">3.2.2.-</ecNumber>
    </recommendedName>
    <alternativeName>
        <fullName evidence="4 6">Queuosine-nucleotide N-glycosylase/hydrolase</fullName>
    </alternativeName>
</protein>
<dbReference type="InParanoid" id="A0A2J7RHR2"/>
<evidence type="ECO:0000256" key="5">
    <source>
        <dbReference type="ARBA" id="ARBA00048204"/>
    </source>
</evidence>
<dbReference type="GO" id="GO:0006400">
    <property type="term" value="P:tRNA modification"/>
    <property type="evidence" value="ECO:0007669"/>
    <property type="project" value="TreeGrafter"/>
</dbReference>
<dbReference type="Pfam" id="PF10343">
    <property type="entry name" value="Q_salvage"/>
    <property type="match status" value="1"/>
</dbReference>
<reference evidence="7 8" key="1">
    <citation type="submission" date="2017-12" db="EMBL/GenBank/DDBJ databases">
        <title>Hemimetabolous genomes reveal molecular basis of termite eusociality.</title>
        <authorList>
            <person name="Harrison M.C."/>
            <person name="Jongepier E."/>
            <person name="Robertson H.M."/>
            <person name="Arning N."/>
            <person name="Bitard-Feildel T."/>
            <person name="Chao H."/>
            <person name="Childers C.P."/>
            <person name="Dinh H."/>
            <person name="Doddapaneni H."/>
            <person name="Dugan S."/>
            <person name="Gowin J."/>
            <person name="Greiner C."/>
            <person name="Han Y."/>
            <person name="Hu H."/>
            <person name="Hughes D.S.T."/>
            <person name="Huylmans A.-K."/>
            <person name="Kemena C."/>
            <person name="Kremer L.P.M."/>
            <person name="Lee S.L."/>
            <person name="Lopez-Ezquerra A."/>
            <person name="Mallet L."/>
            <person name="Monroy-Kuhn J.M."/>
            <person name="Moser A."/>
            <person name="Murali S.C."/>
            <person name="Muzny D.M."/>
            <person name="Otani S."/>
            <person name="Piulachs M.-D."/>
            <person name="Poelchau M."/>
            <person name="Qu J."/>
            <person name="Schaub F."/>
            <person name="Wada-Katsumata A."/>
            <person name="Worley K.C."/>
            <person name="Xie Q."/>
            <person name="Ylla G."/>
            <person name="Poulsen M."/>
            <person name="Gibbs R.A."/>
            <person name="Schal C."/>
            <person name="Richards S."/>
            <person name="Belles X."/>
            <person name="Korb J."/>
            <person name="Bornberg-Bauer E."/>
        </authorList>
    </citation>
    <scope>NUCLEOTIDE SEQUENCE [LARGE SCALE GENOMIC DNA]</scope>
    <source>
        <tissue evidence="7">Whole body</tissue>
    </source>
</reference>
<keyword evidence="8" id="KW-1185">Reference proteome</keyword>
<dbReference type="PANTHER" id="PTHR21314:SF0">
    <property type="entry name" value="QUEUOSINE 5'-PHOSPHATE N-GLYCOSYLASE_HYDROLASE"/>
    <property type="match status" value="1"/>
</dbReference>
<evidence type="ECO:0000256" key="3">
    <source>
        <dbReference type="ARBA" id="ARBA00035306"/>
    </source>
</evidence>
<comment type="catalytic activity">
    <reaction evidence="5 6">
        <text>queuosine 5'-phosphate + H2O = queuine + D-ribose 5-phosphate</text>
        <dbReference type="Rhea" id="RHEA:75387"/>
        <dbReference type="ChEBI" id="CHEBI:15377"/>
        <dbReference type="ChEBI" id="CHEBI:17433"/>
        <dbReference type="ChEBI" id="CHEBI:78346"/>
        <dbReference type="ChEBI" id="CHEBI:194371"/>
    </reaction>
    <physiologicalReaction direction="left-to-right" evidence="5 6">
        <dbReference type="Rhea" id="RHEA:75388"/>
    </physiologicalReaction>
</comment>
<sequence length="361" mass="41245">MVVKLNQVLGLHTTLSTLRHLEMNILTPKQSGEFISKFAKNVFILPDGIKKLANEVAEGIKNKQICIDGFSQHELHPQKADESSVDWIFFVDTLNFCFWSANENTKWEVIWNGKTHTGYFALCASVRRALQDGIPVTDPKFYSQVTSAELDHILRSDNPNAKVPLLEDRVTCLHQVGKILMEKYMGSFVMCLKECNNSAQNLLQLIVQEFPCFRDEADFQGHRVAIYKRAQILIGDIWACFRGEGLGHFSDIDTITMFADYRVPQVLVHYGVLKYSDELMELLKSDKLLENGSENEVEIRGCSIQAVDLVADEARKLLKSQGHSDLIVSSILIDHFLWDYRRKHAAMLELIPFHKTMSIFY</sequence>
<keyword evidence="1 6" id="KW-0378">Hydrolase</keyword>
<dbReference type="PANTHER" id="PTHR21314">
    <property type="entry name" value="QUEUOSINE 5'-PHOSPHATE N-GLYCOSYLASE_HYDROLASE-RELATED"/>
    <property type="match status" value="1"/>
</dbReference>
<dbReference type="OrthoDB" id="416777at2759"/>
<comment type="caution">
    <text evidence="7">The sequence shown here is derived from an EMBL/GenBank/DDBJ whole genome shotgun (WGS) entry which is preliminary data.</text>
</comment>
<dbReference type="InterPro" id="IPR019438">
    <property type="entry name" value="Q_salvage"/>
</dbReference>
<gene>
    <name evidence="7" type="ORF">B7P43_G01572</name>
</gene>
<evidence type="ECO:0000256" key="1">
    <source>
        <dbReference type="ARBA" id="ARBA00022801"/>
    </source>
</evidence>
<comment type="similarity">
    <text evidence="2 6">Belongs to the QNG1 protein family.</text>
</comment>
<dbReference type="FunCoup" id="A0A2J7RHR2">
    <property type="interactions" value="691"/>
</dbReference>
<dbReference type="EC" id="3.2.2.-" evidence="6"/>
<evidence type="ECO:0000256" key="4">
    <source>
        <dbReference type="ARBA" id="ARBA00035393"/>
    </source>
</evidence>
<proteinExistence type="inferred from homology"/>